<dbReference type="GO" id="GO:0022857">
    <property type="term" value="F:transmembrane transporter activity"/>
    <property type="evidence" value="ECO:0007669"/>
    <property type="project" value="TreeGrafter"/>
</dbReference>
<evidence type="ECO:0008006" key="9">
    <source>
        <dbReference type="Google" id="ProtNLM"/>
    </source>
</evidence>
<sequence length="191" mass="21545">MLFPKDRDLDLTGTEQFQNRQNRPRTTRHSRHRSSSPFIPSSVDTQHNLDVAHDGSDIILLPPPTVCESDPLNWSRWKKYWNLFLISIYACVFSFGENNTGDAYTTIVEMTGSTMTIMNGGGTLNYLLLGLVNIFWVPAAMKIGRRFCFLATLLLWIDSSLWMGAFHTAGEWFGSNILNGLGTSAHSARRL</sequence>
<feature type="compositionally biased region" description="Basic and acidic residues" evidence="5">
    <location>
        <begin position="1"/>
        <end position="10"/>
    </location>
</feature>
<organism evidence="7 8">
    <name type="scientific">Aspergillus leporis</name>
    <dbReference type="NCBI Taxonomy" id="41062"/>
    <lineage>
        <taxon>Eukaryota</taxon>
        <taxon>Fungi</taxon>
        <taxon>Dikarya</taxon>
        <taxon>Ascomycota</taxon>
        <taxon>Pezizomycotina</taxon>
        <taxon>Eurotiomycetes</taxon>
        <taxon>Eurotiomycetidae</taxon>
        <taxon>Eurotiales</taxon>
        <taxon>Aspergillaceae</taxon>
        <taxon>Aspergillus</taxon>
        <taxon>Aspergillus subgen. Circumdati</taxon>
    </lineage>
</organism>
<name>A0A5N5X2I1_9EURO</name>
<dbReference type="Gene3D" id="1.20.1250.20">
    <property type="entry name" value="MFS general substrate transporter like domains"/>
    <property type="match status" value="1"/>
</dbReference>
<dbReference type="SUPFAM" id="SSF103473">
    <property type="entry name" value="MFS general substrate transporter"/>
    <property type="match status" value="1"/>
</dbReference>
<protein>
    <recommendedName>
        <fullName evidence="9">Major facilitator superfamily domain-containing protein</fullName>
    </recommendedName>
</protein>
<dbReference type="GO" id="GO:0005886">
    <property type="term" value="C:plasma membrane"/>
    <property type="evidence" value="ECO:0007669"/>
    <property type="project" value="TreeGrafter"/>
</dbReference>
<dbReference type="PANTHER" id="PTHR23502">
    <property type="entry name" value="MAJOR FACILITATOR SUPERFAMILY"/>
    <property type="match status" value="1"/>
</dbReference>
<comment type="subcellular location">
    <subcellularLocation>
        <location evidence="1">Membrane</location>
        <topology evidence="1">Multi-pass membrane protein</topology>
    </subcellularLocation>
</comment>
<evidence type="ECO:0000313" key="8">
    <source>
        <dbReference type="Proteomes" id="UP000326565"/>
    </source>
</evidence>
<dbReference type="PANTHER" id="PTHR23502:SF178">
    <property type="entry name" value="TRANSPORTER, PUTATIVE (AFU_ORTHOLOGUE AFUA_2G02040)-RELATED"/>
    <property type="match status" value="1"/>
</dbReference>
<dbReference type="Proteomes" id="UP000326565">
    <property type="component" value="Unassembled WGS sequence"/>
</dbReference>
<dbReference type="EMBL" id="ML732225">
    <property type="protein sequence ID" value="KAB8073542.1"/>
    <property type="molecule type" value="Genomic_DNA"/>
</dbReference>
<feature type="transmembrane region" description="Helical" evidence="6">
    <location>
        <begin position="80"/>
        <end position="96"/>
    </location>
</feature>
<evidence type="ECO:0000256" key="1">
    <source>
        <dbReference type="ARBA" id="ARBA00004141"/>
    </source>
</evidence>
<keyword evidence="8" id="KW-1185">Reference proteome</keyword>
<evidence type="ECO:0000256" key="5">
    <source>
        <dbReference type="SAM" id="MobiDB-lite"/>
    </source>
</evidence>
<dbReference type="AlphaFoldDB" id="A0A5N5X2I1"/>
<evidence type="ECO:0000256" key="3">
    <source>
        <dbReference type="ARBA" id="ARBA00022989"/>
    </source>
</evidence>
<feature type="transmembrane region" description="Helical" evidence="6">
    <location>
        <begin position="116"/>
        <end position="135"/>
    </location>
</feature>
<keyword evidence="2 6" id="KW-0812">Transmembrane</keyword>
<accession>A0A5N5X2I1</accession>
<dbReference type="InterPro" id="IPR036259">
    <property type="entry name" value="MFS_trans_sf"/>
</dbReference>
<feature type="transmembrane region" description="Helical" evidence="6">
    <location>
        <begin position="147"/>
        <end position="166"/>
    </location>
</feature>
<dbReference type="OrthoDB" id="5215911at2759"/>
<evidence type="ECO:0000256" key="2">
    <source>
        <dbReference type="ARBA" id="ARBA00022692"/>
    </source>
</evidence>
<evidence type="ECO:0000313" key="7">
    <source>
        <dbReference type="EMBL" id="KAB8073542.1"/>
    </source>
</evidence>
<keyword evidence="3 6" id="KW-1133">Transmembrane helix</keyword>
<reference evidence="7 8" key="1">
    <citation type="submission" date="2019-04" db="EMBL/GenBank/DDBJ databases">
        <title>Friends and foes A comparative genomics study of 23 Aspergillus species from section Flavi.</title>
        <authorList>
            <consortium name="DOE Joint Genome Institute"/>
            <person name="Kjaerbolling I."/>
            <person name="Vesth T."/>
            <person name="Frisvad J.C."/>
            <person name="Nybo J.L."/>
            <person name="Theobald S."/>
            <person name="Kildgaard S."/>
            <person name="Isbrandt T."/>
            <person name="Kuo A."/>
            <person name="Sato A."/>
            <person name="Lyhne E.K."/>
            <person name="Kogle M.E."/>
            <person name="Wiebenga A."/>
            <person name="Kun R.S."/>
            <person name="Lubbers R.J."/>
            <person name="Makela M.R."/>
            <person name="Barry K."/>
            <person name="Chovatia M."/>
            <person name="Clum A."/>
            <person name="Daum C."/>
            <person name="Haridas S."/>
            <person name="He G."/>
            <person name="LaButti K."/>
            <person name="Lipzen A."/>
            <person name="Mondo S."/>
            <person name="Riley R."/>
            <person name="Salamov A."/>
            <person name="Simmons B.A."/>
            <person name="Magnuson J.K."/>
            <person name="Henrissat B."/>
            <person name="Mortensen U.H."/>
            <person name="Larsen T.O."/>
            <person name="Devries R.P."/>
            <person name="Grigoriev I.V."/>
            <person name="Machida M."/>
            <person name="Baker S.E."/>
            <person name="Andersen M.R."/>
        </authorList>
    </citation>
    <scope>NUCLEOTIDE SEQUENCE [LARGE SCALE GENOMIC DNA]</scope>
    <source>
        <strain evidence="7 8">CBS 151.66</strain>
    </source>
</reference>
<proteinExistence type="predicted"/>
<keyword evidence="4 6" id="KW-0472">Membrane</keyword>
<feature type="region of interest" description="Disordered" evidence="5">
    <location>
        <begin position="1"/>
        <end position="44"/>
    </location>
</feature>
<evidence type="ECO:0000256" key="4">
    <source>
        <dbReference type="ARBA" id="ARBA00023136"/>
    </source>
</evidence>
<feature type="compositionally biased region" description="Basic residues" evidence="5">
    <location>
        <begin position="22"/>
        <end position="34"/>
    </location>
</feature>
<evidence type="ECO:0000256" key="6">
    <source>
        <dbReference type="SAM" id="Phobius"/>
    </source>
</evidence>
<gene>
    <name evidence="7" type="ORF">BDV29DRAFT_157523</name>
</gene>